<dbReference type="PANTHER" id="PTHR45947">
    <property type="entry name" value="SULFOQUINOVOSYL TRANSFERASE SQD2"/>
    <property type="match status" value="1"/>
</dbReference>
<dbReference type="InterPro" id="IPR050194">
    <property type="entry name" value="Glycosyltransferase_grp1"/>
</dbReference>
<dbReference type="RefSeq" id="WP_079716620.1">
    <property type="nucleotide sequence ID" value="NZ_FUYS01000004.1"/>
</dbReference>
<dbReference type="PANTHER" id="PTHR45947:SF15">
    <property type="entry name" value="TEICHURONIC ACID BIOSYNTHESIS GLYCOSYLTRANSFERASE TUAC-RELATED"/>
    <property type="match status" value="1"/>
</dbReference>
<accession>A0A1T5C6S3</accession>
<protein>
    <submittedName>
        <fullName evidence="1">Glycosyltransferase involved in cell wall bisynthesis</fullName>
    </submittedName>
</protein>
<dbReference type="CDD" id="cd03801">
    <property type="entry name" value="GT4_PimA-like"/>
    <property type="match status" value="1"/>
</dbReference>
<organism evidence="1 2">
    <name type="scientific">Parapedobacter luteus</name>
    <dbReference type="NCBI Taxonomy" id="623280"/>
    <lineage>
        <taxon>Bacteria</taxon>
        <taxon>Pseudomonadati</taxon>
        <taxon>Bacteroidota</taxon>
        <taxon>Sphingobacteriia</taxon>
        <taxon>Sphingobacteriales</taxon>
        <taxon>Sphingobacteriaceae</taxon>
        <taxon>Parapedobacter</taxon>
    </lineage>
</organism>
<sequence length="404" mass="45976">MKAAIANTLRGRLDTRRANAIGIVTAIADEWGGCEELWSKSVTHLQAQGYEVVVYKAVVHEAHPRIAAHKREGVEFIELCPRRSRFEQLWRKVSIKLNGLFNPALLPLLASDPYYAFFRTLSHGVSPRLILISQGINFDGMAYAYACKLLKIPYAIVSHKAVDFYWPSPLQRELFRTLYRHARANYFVSQHNKRLTEEQFAIRLDNAQVVFNPVESTHYVDYPTLGDEVRLCCVGRLFIGDKGQDMLLRILSKPKWKSRSVSVTFIGAGKDEKALRDLAAFFDVVQVSFEGYCDDMVQVWRRHHALVLPSRCEGLPLTIVEAMFAGRPVITTHVGGNAEFLEDGKTGFIGYAHEESFEEAMERAWNRRHEWEEMGRVAAAEIAEIVPESPEKVFVNMLTNQLCN</sequence>
<reference evidence="1 2" key="1">
    <citation type="submission" date="2017-02" db="EMBL/GenBank/DDBJ databases">
        <authorList>
            <person name="Peterson S.W."/>
        </authorList>
    </citation>
    <scope>NUCLEOTIDE SEQUENCE [LARGE SCALE GENOMIC DNA]</scope>
    <source>
        <strain evidence="1 2">DSM 22899</strain>
    </source>
</reference>
<gene>
    <name evidence="1" type="ORF">SAMN05660226_01908</name>
</gene>
<keyword evidence="1" id="KW-0808">Transferase</keyword>
<dbReference type="Proteomes" id="UP000190541">
    <property type="component" value="Unassembled WGS sequence"/>
</dbReference>
<dbReference type="OrthoDB" id="9811239at2"/>
<dbReference type="Pfam" id="PF13692">
    <property type="entry name" value="Glyco_trans_1_4"/>
    <property type="match status" value="1"/>
</dbReference>
<dbReference type="GO" id="GO:0016757">
    <property type="term" value="F:glycosyltransferase activity"/>
    <property type="evidence" value="ECO:0007669"/>
    <property type="project" value="TreeGrafter"/>
</dbReference>
<keyword evidence="2" id="KW-1185">Reference proteome</keyword>
<dbReference type="EMBL" id="FUYS01000004">
    <property type="protein sequence ID" value="SKB55107.1"/>
    <property type="molecule type" value="Genomic_DNA"/>
</dbReference>
<evidence type="ECO:0000313" key="1">
    <source>
        <dbReference type="EMBL" id="SKB55107.1"/>
    </source>
</evidence>
<proteinExistence type="predicted"/>
<dbReference type="SUPFAM" id="SSF53756">
    <property type="entry name" value="UDP-Glycosyltransferase/glycogen phosphorylase"/>
    <property type="match status" value="1"/>
</dbReference>
<dbReference type="STRING" id="623280.SAMN05660226_01908"/>
<dbReference type="Gene3D" id="3.40.50.2000">
    <property type="entry name" value="Glycogen Phosphorylase B"/>
    <property type="match status" value="2"/>
</dbReference>
<evidence type="ECO:0000313" key="2">
    <source>
        <dbReference type="Proteomes" id="UP000190541"/>
    </source>
</evidence>
<name>A0A1T5C6S3_9SPHI</name>
<dbReference type="AlphaFoldDB" id="A0A1T5C6S3"/>